<feature type="chain" id="PRO_5017251536" evidence="1">
    <location>
        <begin position="33"/>
        <end position="160"/>
    </location>
</feature>
<name>A0A398CJT2_9BACL</name>
<dbReference type="Proteomes" id="UP000266340">
    <property type="component" value="Unassembled WGS sequence"/>
</dbReference>
<sequence length="160" mass="17311">MLRKYKWLLAATCTIALVAVGHDLIGVNPATAASEKTVQSSNDLNTEDSINDQANKETLQALLTDHGFPQSAASSLQSSIQSAPAVIGGKSGKTTVTYKVVVTQSSTENNSKPYEVELTKDWNINVNGKDVIGYWKYKVNGDKVTLLIERNNDSAINLIK</sequence>
<evidence type="ECO:0000256" key="1">
    <source>
        <dbReference type="SAM" id="SignalP"/>
    </source>
</evidence>
<evidence type="ECO:0000313" key="2">
    <source>
        <dbReference type="EMBL" id="RIE01108.1"/>
    </source>
</evidence>
<organism evidence="2 3">
    <name type="scientific">Cohnella faecalis</name>
    <dbReference type="NCBI Taxonomy" id="2315694"/>
    <lineage>
        <taxon>Bacteria</taxon>
        <taxon>Bacillati</taxon>
        <taxon>Bacillota</taxon>
        <taxon>Bacilli</taxon>
        <taxon>Bacillales</taxon>
        <taxon>Paenibacillaceae</taxon>
        <taxon>Cohnella</taxon>
    </lineage>
</organism>
<feature type="signal peptide" evidence="1">
    <location>
        <begin position="1"/>
        <end position="32"/>
    </location>
</feature>
<accession>A0A398CJT2</accession>
<comment type="caution">
    <text evidence="2">The sequence shown here is derived from an EMBL/GenBank/DDBJ whole genome shotgun (WGS) entry which is preliminary data.</text>
</comment>
<reference evidence="2 3" key="1">
    <citation type="submission" date="2018-09" db="EMBL/GenBank/DDBJ databases">
        <title>Cohnella cavernae sp. nov., isolated from a karst cave.</title>
        <authorList>
            <person name="Zhu H."/>
        </authorList>
    </citation>
    <scope>NUCLEOTIDE SEQUENCE [LARGE SCALE GENOMIC DNA]</scope>
    <source>
        <strain evidence="2 3">K2E09-144</strain>
    </source>
</reference>
<dbReference type="EMBL" id="QXJM01000040">
    <property type="protein sequence ID" value="RIE01108.1"/>
    <property type="molecule type" value="Genomic_DNA"/>
</dbReference>
<proteinExistence type="predicted"/>
<evidence type="ECO:0000313" key="3">
    <source>
        <dbReference type="Proteomes" id="UP000266340"/>
    </source>
</evidence>
<dbReference type="AlphaFoldDB" id="A0A398CJT2"/>
<gene>
    <name evidence="2" type="ORF">D3H35_22080</name>
</gene>
<keyword evidence="3" id="KW-1185">Reference proteome</keyword>
<dbReference type="OrthoDB" id="1809934at2"/>
<dbReference type="RefSeq" id="WP_119151372.1">
    <property type="nucleotide sequence ID" value="NZ_JBHSOV010000041.1"/>
</dbReference>
<keyword evidence="1" id="KW-0732">Signal</keyword>
<protein>
    <submittedName>
        <fullName evidence="2">Uncharacterized protein</fullName>
    </submittedName>
</protein>